<evidence type="ECO:0000259" key="11">
    <source>
        <dbReference type="PROSITE" id="PS50059"/>
    </source>
</evidence>
<evidence type="ECO:0000256" key="1">
    <source>
        <dbReference type="ARBA" id="ARBA00000971"/>
    </source>
</evidence>
<evidence type="ECO:0000256" key="5">
    <source>
        <dbReference type="ARBA" id="ARBA00023110"/>
    </source>
</evidence>
<evidence type="ECO:0000313" key="12">
    <source>
        <dbReference type="EMBL" id="NLR91338.1"/>
    </source>
</evidence>
<feature type="domain" description="PPIase FKBP-type" evidence="11">
    <location>
        <begin position="7"/>
        <end position="89"/>
    </location>
</feature>
<evidence type="ECO:0000256" key="7">
    <source>
        <dbReference type="ARBA" id="ARBA00023235"/>
    </source>
</evidence>
<protein>
    <recommendedName>
        <fullName evidence="10">Peptidyl-prolyl cis-trans isomerase</fullName>
        <ecNumber evidence="10">5.2.1.8</ecNumber>
    </recommendedName>
</protein>
<keyword evidence="13" id="KW-1185">Reference proteome</keyword>
<evidence type="ECO:0000256" key="4">
    <source>
        <dbReference type="ARBA" id="ARBA00022490"/>
    </source>
</evidence>
<comment type="subcellular location">
    <subcellularLocation>
        <location evidence="2">Cytoplasm</location>
    </subcellularLocation>
</comment>
<dbReference type="InterPro" id="IPR046357">
    <property type="entry name" value="PPIase_dom_sf"/>
</dbReference>
<dbReference type="InterPro" id="IPR001179">
    <property type="entry name" value="PPIase_FKBP_dom"/>
</dbReference>
<dbReference type="EC" id="5.2.1.8" evidence="10"/>
<evidence type="ECO:0000256" key="9">
    <source>
        <dbReference type="PROSITE-ProRule" id="PRU00277"/>
    </source>
</evidence>
<dbReference type="PROSITE" id="PS50059">
    <property type="entry name" value="FKBP_PPIASE"/>
    <property type="match status" value="1"/>
</dbReference>
<evidence type="ECO:0000313" key="13">
    <source>
        <dbReference type="Proteomes" id="UP000585050"/>
    </source>
</evidence>
<reference evidence="12 13" key="1">
    <citation type="submission" date="2020-04" db="EMBL/GenBank/DDBJ databases">
        <title>Flammeovirga sp. SR4, a novel species isolated from seawater.</title>
        <authorList>
            <person name="Wang X."/>
        </authorList>
    </citation>
    <scope>NUCLEOTIDE SEQUENCE [LARGE SCALE GENOMIC DNA]</scope>
    <source>
        <strain evidence="12 13">SR4</strain>
    </source>
</reference>
<accession>A0A7X8XVH1</accession>
<dbReference type="GO" id="GO:0005737">
    <property type="term" value="C:cytoplasm"/>
    <property type="evidence" value="ECO:0007669"/>
    <property type="project" value="UniProtKB-SubCell"/>
</dbReference>
<evidence type="ECO:0000256" key="2">
    <source>
        <dbReference type="ARBA" id="ARBA00004496"/>
    </source>
</evidence>
<keyword evidence="5 9" id="KW-0697">Rotamase</keyword>
<evidence type="ECO:0000256" key="3">
    <source>
        <dbReference type="ARBA" id="ARBA00006577"/>
    </source>
</evidence>
<keyword evidence="6" id="KW-0143">Chaperone</keyword>
<sequence length="154" mass="16598">MSVAEKGKKVKVHYLGTLNNGDKFDSSYDRNEPIAFTVGAGQMIKGFDAAVEGMKVGDKKSVNIPCDEAYGPAREDLIIEFKRSDIPADMNPNVGDQIGLQSPQGPIPATVVELTEEIIKVDANSPMAGKDLNFDIELVEVCDDAECEDGNCNC</sequence>
<comment type="function">
    <text evidence="8">Also involved in hydrogenase metallocenter assembly, probably by participating in the nickel insertion step. This function in hydrogenase biosynthesis requires chaperone activity and the presence of the metal-binding domain, but not PPIase activity.</text>
</comment>
<evidence type="ECO:0000256" key="10">
    <source>
        <dbReference type="RuleBase" id="RU003915"/>
    </source>
</evidence>
<proteinExistence type="inferred from homology"/>
<organism evidence="12 13">
    <name type="scientific">Flammeovirga agarivorans</name>
    <dbReference type="NCBI Taxonomy" id="2726742"/>
    <lineage>
        <taxon>Bacteria</taxon>
        <taxon>Pseudomonadati</taxon>
        <taxon>Bacteroidota</taxon>
        <taxon>Cytophagia</taxon>
        <taxon>Cytophagales</taxon>
        <taxon>Flammeovirgaceae</taxon>
        <taxon>Flammeovirga</taxon>
    </lineage>
</organism>
<dbReference type="Proteomes" id="UP000585050">
    <property type="component" value="Unassembled WGS sequence"/>
</dbReference>
<comment type="caution">
    <text evidence="12">The sequence shown here is derived from an EMBL/GenBank/DDBJ whole genome shotgun (WGS) entry which is preliminary data.</text>
</comment>
<dbReference type="Pfam" id="PF00254">
    <property type="entry name" value="FKBP_C"/>
    <property type="match status" value="1"/>
</dbReference>
<evidence type="ECO:0000256" key="6">
    <source>
        <dbReference type="ARBA" id="ARBA00023186"/>
    </source>
</evidence>
<dbReference type="AlphaFoldDB" id="A0A7X8XVH1"/>
<comment type="catalytic activity">
    <reaction evidence="1 9 10">
        <text>[protein]-peptidylproline (omega=180) = [protein]-peptidylproline (omega=0)</text>
        <dbReference type="Rhea" id="RHEA:16237"/>
        <dbReference type="Rhea" id="RHEA-COMP:10747"/>
        <dbReference type="Rhea" id="RHEA-COMP:10748"/>
        <dbReference type="ChEBI" id="CHEBI:83833"/>
        <dbReference type="ChEBI" id="CHEBI:83834"/>
        <dbReference type="EC" id="5.2.1.8"/>
    </reaction>
</comment>
<dbReference type="SUPFAM" id="SSF54534">
    <property type="entry name" value="FKBP-like"/>
    <property type="match status" value="1"/>
</dbReference>
<dbReference type="Gene3D" id="3.10.50.40">
    <property type="match status" value="1"/>
</dbReference>
<name>A0A7X8XVH1_9BACT</name>
<comment type="similarity">
    <text evidence="3 10">Belongs to the FKBP-type PPIase family.</text>
</comment>
<dbReference type="GO" id="GO:0042026">
    <property type="term" value="P:protein refolding"/>
    <property type="evidence" value="ECO:0007669"/>
    <property type="project" value="UniProtKB-ARBA"/>
</dbReference>
<keyword evidence="4" id="KW-0963">Cytoplasm</keyword>
<keyword evidence="7 9" id="KW-0413">Isomerase</keyword>
<dbReference type="GO" id="GO:0003755">
    <property type="term" value="F:peptidyl-prolyl cis-trans isomerase activity"/>
    <property type="evidence" value="ECO:0007669"/>
    <property type="project" value="UniProtKB-UniRule"/>
</dbReference>
<dbReference type="EMBL" id="JABAIL010000002">
    <property type="protein sequence ID" value="NLR91338.1"/>
    <property type="molecule type" value="Genomic_DNA"/>
</dbReference>
<dbReference type="PANTHER" id="PTHR47861">
    <property type="entry name" value="FKBP-TYPE PEPTIDYL-PROLYL CIS-TRANS ISOMERASE SLYD"/>
    <property type="match status" value="1"/>
</dbReference>
<gene>
    <name evidence="12" type="ORF">HGP29_08980</name>
</gene>
<dbReference type="PANTHER" id="PTHR47861:SF3">
    <property type="entry name" value="FKBP-TYPE PEPTIDYL-PROLYL CIS-TRANS ISOMERASE SLYD"/>
    <property type="match status" value="1"/>
</dbReference>
<dbReference type="RefSeq" id="WP_168882029.1">
    <property type="nucleotide sequence ID" value="NZ_JABAIL010000002.1"/>
</dbReference>
<evidence type="ECO:0000256" key="8">
    <source>
        <dbReference type="ARBA" id="ARBA00037071"/>
    </source>
</evidence>